<feature type="region of interest" description="Disordered" evidence="1">
    <location>
        <begin position="191"/>
        <end position="221"/>
    </location>
</feature>
<sequence length="289" mass="32082">MESLSRGRTSQFHSLHTRKLQIAHARHTLRRARLTHHQRLLTLSSIPLPPSPSSTIPTTSSTHPAIACRYTAAIHRLKRTLKAAYNQARTQHLRAIHAWEREVGDLLVCLSGPGDGRVGWVWAVEEPEEEEEVVGGGDGEYVPPLVGEEEEEEGEEGDELDQVDVGEGEEGDIYIMSIALHHETQSTPTIERDLFTTPPNPGPPNPQTTPKHHPRLSSTSNPYPITYLHITVLHHQKSPPTSSSYPDAGLCPTNRVISHDALPHHLFHFTSMYTTPASPRGREPVNSTL</sequence>
<evidence type="ECO:0000313" key="2">
    <source>
        <dbReference type="EMBL" id="RPB15783.1"/>
    </source>
</evidence>
<dbReference type="InParanoid" id="A0A3N4KYY2"/>
<evidence type="ECO:0000313" key="3">
    <source>
        <dbReference type="Proteomes" id="UP000277580"/>
    </source>
</evidence>
<feature type="compositionally biased region" description="Pro residues" evidence="1">
    <location>
        <begin position="198"/>
        <end position="207"/>
    </location>
</feature>
<dbReference type="EMBL" id="ML119111">
    <property type="protein sequence ID" value="RPB15783.1"/>
    <property type="molecule type" value="Genomic_DNA"/>
</dbReference>
<keyword evidence="3" id="KW-1185">Reference proteome</keyword>
<organism evidence="2 3">
    <name type="scientific">Morchella conica CCBAS932</name>
    <dbReference type="NCBI Taxonomy" id="1392247"/>
    <lineage>
        <taxon>Eukaryota</taxon>
        <taxon>Fungi</taxon>
        <taxon>Dikarya</taxon>
        <taxon>Ascomycota</taxon>
        <taxon>Pezizomycotina</taxon>
        <taxon>Pezizomycetes</taxon>
        <taxon>Pezizales</taxon>
        <taxon>Morchellaceae</taxon>
        <taxon>Morchella</taxon>
    </lineage>
</organism>
<dbReference type="Proteomes" id="UP000277580">
    <property type="component" value="Unassembled WGS sequence"/>
</dbReference>
<evidence type="ECO:0000256" key="1">
    <source>
        <dbReference type="SAM" id="MobiDB-lite"/>
    </source>
</evidence>
<name>A0A3N4KYY2_9PEZI</name>
<accession>A0A3N4KYY2</accession>
<reference evidence="2 3" key="1">
    <citation type="journal article" date="2018" name="Nat. Ecol. Evol.">
        <title>Pezizomycetes genomes reveal the molecular basis of ectomycorrhizal truffle lifestyle.</title>
        <authorList>
            <person name="Murat C."/>
            <person name="Payen T."/>
            <person name="Noel B."/>
            <person name="Kuo A."/>
            <person name="Morin E."/>
            <person name="Chen J."/>
            <person name="Kohler A."/>
            <person name="Krizsan K."/>
            <person name="Balestrini R."/>
            <person name="Da Silva C."/>
            <person name="Montanini B."/>
            <person name="Hainaut M."/>
            <person name="Levati E."/>
            <person name="Barry K.W."/>
            <person name="Belfiori B."/>
            <person name="Cichocki N."/>
            <person name="Clum A."/>
            <person name="Dockter R.B."/>
            <person name="Fauchery L."/>
            <person name="Guy J."/>
            <person name="Iotti M."/>
            <person name="Le Tacon F."/>
            <person name="Lindquist E.A."/>
            <person name="Lipzen A."/>
            <person name="Malagnac F."/>
            <person name="Mello A."/>
            <person name="Molinier V."/>
            <person name="Miyauchi S."/>
            <person name="Poulain J."/>
            <person name="Riccioni C."/>
            <person name="Rubini A."/>
            <person name="Sitrit Y."/>
            <person name="Splivallo R."/>
            <person name="Traeger S."/>
            <person name="Wang M."/>
            <person name="Zifcakova L."/>
            <person name="Wipf D."/>
            <person name="Zambonelli A."/>
            <person name="Paolocci F."/>
            <person name="Nowrousian M."/>
            <person name="Ottonello S."/>
            <person name="Baldrian P."/>
            <person name="Spatafora J.W."/>
            <person name="Henrissat B."/>
            <person name="Nagy L.G."/>
            <person name="Aury J.M."/>
            <person name="Wincker P."/>
            <person name="Grigoriev I.V."/>
            <person name="Bonfante P."/>
            <person name="Martin F.M."/>
        </authorList>
    </citation>
    <scope>NUCLEOTIDE SEQUENCE [LARGE SCALE GENOMIC DNA]</scope>
    <source>
        <strain evidence="2 3">CCBAS932</strain>
    </source>
</reference>
<gene>
    <name evidence="2" type="ORF">P167DRAFT_562644</name>
</gene>
<protein>
    <submittedName>
        <fullName evidence="2">Uncharacterized protein</fullName>
    </submittedName>
</protein>
<dbReference type="OrthoDB" id="5428304at2759"/>
<proteinExistence type="predicted"/>
<dbReference type="AlphaFoldDB" id="A0A3N4KYY2"/>